<dbReference type="EMBL" id="LSFN01000036">
    <property type="protein sequence ID" value="OAB72063.1"/>
    <property type="molecule type" value="Genomic_DNA"/>
</dbReference>
<dbReference type="InterPro" id="IPR026838">
    <property type="entry name" value="YheC/D"/>
</dbReference>
<reference evidence="1 2" key="1">
    <citation type="submission" date="2016-02" db="EMBL/GenBank/DDBJ databases">
        <title>Paenibacillus sp. LPB0068, isolated from Crassostrea gigas.</title>
        <authorList>
            <person name="Shin S.-K."/>
            <person name="Yi H."/>
        </authorList>
    </citation>
    <scope>NUCLEOTIDE SEQUENCE [LARGE SCALE GENOMIC DNA]</scope>
    <source>
        <strain evidence="1 2">LPB0068</strain>
    </source>
</reference>
<evidence type="ECO:0008006" key="3">
    <source>
        <dbReference type="Google" id="ProtNLM"/>
    </source>
</evidence>
<dbReference type="Gene3D" id="3.30.470.20">
    <property type="entry name" value="ATP-grasp fold, B domain"/>
    <property type="match status" value="1"/>
</dbReference>
<organism evidence="1 2">
    <name type="scientific">Paenibacillus crassostreae</name>
    <dbReference type="NCBI Taxonomy" id="1763538"/>
    <lineage>
        <taxon>Bacteria</taxon>
        <taxon>Bacillati</taxon>
        <taxon>Bacillota</taxon>
        <taxon>Bacilli</taxon>
        <taxon>Bacillales</taxon>
        <taxon>Paenibacillaceae</taxon>
        <taxon>Paenibacillus</taxon>
    </lineage>
</organism>
<gene>
    <name evidence="1" type="ORF">PNBC_18965</name>
</gene>
<accession>A0A162KQ39</accession>
<proteinExistence type="predicted"/>
<evidence type="ECO:0000313" key="1">
    <source>
        <dbReference type="EMBL" id="OAB72063.1"/>
    </source>
</evidence>
<comment type="caution">
    <text evidence="1">The sequence shown here is derived from an EMBL/GenBank/DDBJ whole genome shotgun (WGS) entry which is preliminary data.</text>
</comment>
<dbReference type="STRING" id="1763538.LPB68_11925"/>
<protein>
    <recommendedName>
        <fullName evidence="3">ATP-grasp domain-containing protein</fullName>
    </recommendedName>
</protein>
<dbReference type="Pfam" id="PF14398">
    <property type="entry name" value="ATPgrasp_YheCD"/>
    <property type="match status" value="1"/>
</dbReference>
<dbReference type="OrthoDB" id="7869153at2"/>
<dbReference type="Proteomes" id="UP000077134">
    <property type="component" value="Unassembled WGS sequence"/>
</dbReference>
<dbReference type="AlphaFoldDB" id="A0A162KQ39"/>
<evidence type="ECO:0000313" key="2">
    <source>
        <dbReference type="Proteomes" id="UP000077134"/>
    </source>
</evidence>
<dbReference type="KEGG" id="pcx:LPB68_11925"/>
<dbReference type="SUPFAM" id="SSF56059">
    <property type="entry name" value="Glutathione synthetase ATP-binding domain-like"/>
    <property type="match status" value="1"/>
</dbReference>
<dbReference type="RefSeq" id="WP_068660909.1">
    <property type="nucleotide sequence ID" value="NZ_CP017770.1"/>
</dbReference>
<keyword evidence="2" id="KW-1185">Reference proteome</keyword>
<name>A0A162KQ39_9BACL</name>
<sequence length="265" mass="30520">MAIQRISSKWSKTKVLLRDEHISTHIPVTCKYSPDALARLLSEFNVVFLKPDIGTYGRGVLSIEQLNQENLDSDVNIQTNPYLYRLRYATKTLMFSSLEELDLGLQPYIHDCTYLIQQGIHLLNYNNRPFDLRVLTQKGPNQQWFSTGIIGRVAAPNKVITNHRSGGKCQTLETLLSPYMNAMEILNQQRTLKKLGVAVAQQLQKKYPNIKELGLDIAIDDHYSPWILEVNTLPALFPFKKYIDDKEIYRRIHRYAVSYGRFSAS</sequence>